<keyword evidence="2" id="KW-1185">Reference proteome</keyword>
<evidence type="ECO:0000313" key="1">
    <source>
        <dbReference type="EMBL" id="GHC66421.1"/>
    </source>
</evidence>
<proteinExistence type="predicted"/>
<reference evidence="1" key="2">
    <citation type="submission" date="2020-09" db="EMBL/GenBank/DDBJ databases">
        <authorList>
            <person name="Sun Q."/>
            <person name="Kim S."/>
        </authorList>
    </citation>
    <scope>NUCLEOTIDE SEQUENCE</scope>
    <source>
        <strain evidence="1">KCTC 42097</strain>
    </source>
</reference>
<evidence type="ECO:0000313" key="2">
    <source>
        <dbReference type="Proteomes" id="UP000641137"/>
    </source>
</evidence>
<name>A0A8J3DG35_9HYPH</name>
<reference evidence="1" key="1">
    <citation type="journal article" date="2014" name="Int. J. Syst. Evol. Microbiol.">
        <title>Complete genome sequence of Corynebacterium casei LMG S-19264T (=DSM 44701T), isolated from a smear-ripened cheese.</title>
        <authorList>
            <consortium name="US DOE Joint Genome Institute (JGI-PGF)"/>
            <person name="Walter F."/>
            <person name="Albersmeier A."/>
            <person name="Kalinowski J."/>
            <person name="Ruckert C."/>
        </authorList>
    </citation>
    <scope>NUCLEOTIDE SEQUENCE</scope>
    <source>
        <strain evidence="1">KCTC 42097</strain>
    </source>
</reference>
<sequence>MVVKLAIGLWPFGGEKRKSPPAVKRIRASRAIRSNSLTYKKCLNLGVIYSQLTAFE</sequence>
<organism evidence="1 2">
    <name type="scientific">Limoniibacter endophyticus</name>
    <dbReference type="NCBI Taxonomy" id="1565040"/>
    <lineage>
        <taxon>Bacteria</taxon>
        <taxon>Pseudomonadati</taxon>
        <taxon>Pseudomonadota</taxon>
        <taxon>Alphaproteobacteria</taxon>
        <taxon>Hyphomicrobiales</taxon>
        <taxon>Bartonellaceae</taxon>
        <taxon>Limoniibacter</taxon>
    </lineage>
</organism>
<dbReference type="AlphaFoldDB" id="A0A8J3DG35"/>
<comment type="caution">
    <text evidence="1">The sequence shown here is derived from an EMBL/GenBank/DDBJ whole genome shotgun (WGS) entry which is preliminary data.</text>
</comment>
<dbReference type="Proteomes" id="UP000641137">
    <property type="component" value="Unassembled WGS sequence"/>
</dbReference>
<accession>A0A8J3DG35</accession>
<protein>
    <submittedName>
        <fullName evidence="1">Uncharacterized protein</fullName>
    </submittedName>
</protein>
<gene>
    <name evidence="1" type="ORF">GCM10010136_09490</name>
</gene>
<dbReference type="EMBL" id="BMZO01000003">
    <property type="protein sequence ID" value="GHC66421.1"/>
    <property type="molecule type" value="Genomic_DNA"/>
</dbReference>